<name>A0A1B9N9P5_9MICO</name>
<protein>
    <submittedName>
        <fullName evidence="1">Sulfurtransferase</fullName>
    </submittedName>
</protein>
<dbReference type="InterPro" id="IPR001763">
    <property type="entry name" value="Rhodanese-like_dom"/>
</dbReference>
<dbReference type="STRING" id="904291.A7J15_08640"/>
<dbReference type="RefSeq" id="WP_067026974.1">
    <property type="nucleotide sequence ID" value="NZ_CP038256.1"/>
</dbReference>
<evidence type="ECO:0000313" key="1">
    <source>
        <dbReference type="EMBL" id="OCG73341.1"/>
    </source>
</evidence>
<keyword evidence="1" id="KW-0808">Transferase</keyword>
<reference evidence="1 2" key="1">
    <citation type="submission" date="2016-05" db="EMBL/GenBank/DDBJ databases">
        <authorList>
            <person name="Lavstsen T."/>
            <person name="Jespersen J.S."/>
        </authorList>
    </citation>
    <scope>NUCLEOTIDE SEQUENCE [LARGE SCALE GENOMIC DNA]</scope>
    <source>
        <strain evidence="1 2">YLB-01</strain>
    </source>
</reference>
<dbReference type="Proteomes" id="UP000093355">
    <property type="component" value="Unassembled WGS sequence"/>
</dbReference>
<dbReference type="PROSITE" id="PS50206">
    <property type="entry name" value="RHODANESE_3"/>
    <property type="match status" value="1"/>
</dbReference>
<dbReference type="SMART" id="SM00450">
    <property type="entry name" value="RHOD"/>
    <property type="match status" value="1"/>
</dbReference>
<dbReference type="Pfam" id="PF00581">
    <property type="entry name" value="Rhodanese"/>
    <property type="match status" value="1"/>
</dbReference>
<dbReference type="PANTHER" id="PTHR43031">
    <property type="entry name" value="FAD-DEPENDENT OXIDOREDUCTASE"/>
    <property type="match status" value="1"/>
</dbReference>
<accession>A0A1B9N9P5</accession>
<dbReference type="AlphaFoldDB" id="A0A1B9N9P5"/>
<evidence type="ECO:0000313" key="2">
    <source>
        <dbReference type="Proteomes" id="UP000093355"/>
    </source>
</evidence>
<dbReference type="GO" id="GO:0016740">
    <property type="term" value="F:transferase activity"/>
    <property type="evidence" value="ECO:0007669"/>
    <property type="project" value="UniProtKB-KW"/>
</dbReference>
<dbReference type="InterPro" id="IPR036873">
    <property type="entry name" value="Rhodanese-like_dom_sf"/>
</dbReference>
<dbReference type="OrthoDB" id="9802991at2"/>
<dbReference type="EMBL" id="LXMD01000025">
    <property type="protein sequence ID" value="OCG73341.1"/>
    <property type="molecule type" value="Genomic_DNA"/>
</dbReference>
<keyword evidence="2" id="KW-1185">Reference proteome</keyword>
<dbReference type="SUPFAM" id="SSF52821">
    <property type="entry name" value="Rhodanese/Cell cycle control phosphatase"/>
    <property type="match status" value="1"/>
</dbReference>
<proteinExistence type="predicted"/>
<gene>
    <name evidence="1" type="ORF">A7J15_08640</name>
</gene>
<sequence length="137" mass="14519">MTTPADIAAHYRAKLAVETDPADVYAAQKAGEAFVLVDTRSAEAWAQGRAKGAIHLPTREIPARAAAEIPAGTAVVVYCWSPGCNGGDKAALAFAELGYDVRLMIGGFEYWAREGYPVVTDEGERRGPVDPLTAGVR</sequence>
<organism evidence="1 2">
    <name type="scientific">Microbacterium sediminis</name>
    <dbReference type="NCBI Taxonomy" id="904291"/>
    <lineage>
        <taxon>Bacteria</taxon>
        <taxon>Bacillati</taxon>
        <taxon>Actinomycetota</taxon>
        <taxon>Actinomycetes</taxon>
        <taxon>Micrococcales</taxon>
        <taxon>Microbacteriaceae</taxon>
        <taxon>Microbacterium</taxon>
    </lineage>
</organism>
<comment type="caution">
    <text evidence="1">The sequence shown here is derived from an EMBL/GenBank/DDBJ whole genome shotgun (WGS) entry which is preliminary data.</text>
</comment>
<dbReference type="Gene3D" id="3.40.250.10">
    <property type="entry name" value="Rhodanese-like domain"/>
    <property type="match status" value="1"/>
</dbReference>
<dbReference type="InterPro" id="IPR050229">
    <property type="entry name" value="GlpE_sulfurtransferase"/>
</dbReference>
<dbReference type="PANTHER" id="PTHR43031:SF1">
    <property type="entry name" value="PYRIDINE NUCLEOTIDE-DISULPHIDE OXIDOREDUCTASE"/>
    <property type="match status" value="1"/>
</dbReference>